<sequence length="103" mass="11875">TSQKERNFFNKVKEFLSEKSIELIDIISFSRNESILRVKDIEGNKIVVAYNKKRISDNDIIKAAKKSAGFNLPYIVLSLGEPLKKVRELILAVKNLHFIEKLK</sequence>
<accession>X1GJ52</accession>
<reference evidence="1" key="1">
    <citation type="journal article" date="2014" name="Front. Microbiol.">
        <title>High frequency of phylogenetically diverse reductive dehalogenase-homologous genes in deep subseafloor sedimentary metagenomes.</title>
        <authorList>
            <person name="Kawai M."/>
            <person name="Futagami T."/>
            <person name="Toyoda A."/>
            <person name="Takaki Y."/>
            <person name="Nishi S."/>
            <person name="Hori S."/>
            <person name="Arai W."/>
            <person name="Tsubouchi T."/>
            <person name="Morono Y."/>
            <person name="Uchiyama I."/>
            <person name="Ito T."/>
            <person name="Fujiyama A."/>
            <person name="Inagaki F."/>
            <person name="Takami H."/>
        </authorList>
    </citation>
    <scope>NUCLEOTIDE SEQUENCE</scope>
    <source>
        <strain evidence="1">Expedition CK06-06</strain>
    </source>
</reference>
<evidence type="ECO:0000313" key="1">
    <source>
        <dbReference type="EMBL" id="GAH57222.1"/>
    </source>
</evidence>
<gene>
    <name evidence="1" type="ORF">S03H2_30576</name>
</gene>
<feature type="non-terminal residue" evidence="1">
    <location>
        <position position="1"/>
    </location>
</feature>
<organism evidence="1">
    <name type="scientific">marine sediment metagenome</name>
    <dbReference type="NCBI Taxonomy" id="412755"/>
    <lineage>
        <taxon>unclassified sequences</taxon>
        <taxon>metagenomes</taxon>
        <taxon>ecological metagenomes</taxon>
    </lineage>
</organism>
<name>X1GJ52_9ZZZZ</name>
<proteinExistence type="predicted"/>
<protein>
    <submittedName>
        <fullName evidence="1">Uncharacterized protein</fullName>
    </submittedName>
</protein>
<dbReference type="EMBL" id="BARU01018501">
    <property type="protein sequence ID" value="GAH57222.1"/>
    <property type="molecule type" value="Genomic_DNA"/>
</dbReference>
<dbReference type="AlphaFoldDB" id="X1GJ52"/>
<comment type="caution">
    <text evidence="1">The sequence shown here is derived from an EMBL/GenBank/DDBJ whole genome shotgun (WGS) entry which is preliminary data.</text>
</comment>